<dbReference type="SUPFAM" id="SSF57850">
    <property type="entry name" value="RING/U-box"/>
    <property type="match status" value="1"/>
</dbReference>
<evidence type="ECO:0000256" key="7">
    <source>
        <dbReference type="PROSITE-ProRule" id="PRU00175"/>
    </source>
</evidence>
<dbReference type="Gramene" id="TraesLAC7A03G03905370.1">
    <property type="protein sequence ID" value="TraesLAC7A03G03905370.1.CDS1"/>
    <property type="gene ID" value="TraesLAC7A03G03905370"/>
</dbReference>
<dbReference type="Gramene" id="TraesCAD_scaffold_078358_01G000200.1">
    <property type="protein sequence ID" value="TraesCAD_scaffold_078358_01G000200.1"/>
    <property type="gene ID" value="TraesCAD_scaffold_078358_01G000200"/>
</dbReference>
<comment type="similarity">
    <text evidence="6">Belongs to the RING-type zinc finger family. ATL subfamily.</text>
</comment>
<evidence type="ECO:0000256" key="4">
    <source>
        <dbReference type="ARBA" id="ARBA00022771"/>
    </source>
</evidence>
<dbReference type="Gramene" id="TraesRN7A0100831800.1">
    <property type="protein sequence ID" value="TraesRN7A0100831800.1"/>
    <property type="gene ID" value="TraesRN7A0100831800"/>
</dbReference>
<keyword evidence="8" id="KW-0472">Membrane</keyword>
<dbReference type="InterPro" id="IPR053238">
    <property type="entry name" value="RING-H2_zinc_finger"/>
</dbReference>
<feature type="transmembrane region" description="Helical" evidence="8">
    <location>
        <begin position="12"/>
        <end position="30"/>
    </location>
</feature>
<dbReference type="Gramene" id="TraesJAG7A03G03933900.1">
    <property type="protein sequence ID" value="TraesJAG7A03G03933900.1.CDS1"/>
    <property type="gene ID" value="TraesJAG7A03G03933900"/>
</dbReference>
<keyword evidence="4 7" id="KW-0863">Zinc-finger</keyword>
<name>A0A3B6RLI5_WHEAT</name>
<dbReference type="Proteomes" id="UP000019116">
    <property type="component" value="Chromosome 7A"/>
</dbReference>
<dbReference type="Gramene" id="TraesLDM7A03G03955430.1">
    <property type="protein sequence ID" value="TraesLDM7A03G03955430.1.CDS1"/>
    <property type="gene ID" value="TraesLDM7A03G03955430"/>
</dbReference>
<proteinExistence type="inferred from homology"/>
<dbReference type="Gramene" id="TraesNOR7A03G03995650.1">
    <property type="protein sequence ID" value="TraesNOR7A03G03995650.1.CDS1"/>
    <property type="gene ID" value="TraesNOR7A03G03995650"/>
</dbReference>
<dbReference type="Gramene" id="TraesPARA_EIv1.0_2310740.1">
    <property type="protein sequence ID" value="TraesPARA_EIv1.0_2310740.1.CDS1"/>
    <property type="gene ID" value="TraesPARA_EIv1.0_2310740"/>
</dbReference>
<dbReference type="GeneID" id="123147904"/>
<reference evidence="10" key="1">
    <citation type="submission" date="2018-08" db="EMBL/GenBank/DDBJ databases">
        <authorList>
            <person name="Rossello M."/>
        </authorList>
    </citation>
    <scope>NUCLEOTIDE SEQUENCE [LARGE SCALE GENOMIC DNA]</scope>
    <source>
        <strain evidence="10">cv. Chinese Spring</strain>
    </source>
</reference>
<dbReference type="Pfam" id="PF13639">
    <property type="entry name" value="zf-RING_2"/>
    <property type="match status" value="1"/>
</dbReference>
<dbReference type="AlphaFoldDB" id="A0A3B6RLI5"/>
<dbReference type="Gramene" id="TraesMAC7A03G03951270.1">
    <property type="protein sequence ID" value="TraesMAC7A03G03951270.1.CDS1"/>
    <property type="gene ID" value="TraesMAC7A03G03951270"/>
</dbReference>
<dbReference type="PANTHER" id="PTHR14155">
    <property type="entry name" value="RING FINGER DOMAIN-CONTAINING"/>
    <property type="match status" value="1"/>
</dbReference>
<protein>
    <recommendedName>
        <fullName evidence="2">RING-type E3 ubiquitin transferase</fullName>
        <ecNumber evidence="2">2.3.2.27</ecNumber>
    </recommendedName>
</protein>
<organism evidence="10">
    <name type="scientific">Triticum aestivum</name>
    <name type="common">Wheat</name>
    <dbReference type="NCBI Taxonomy" id="4565"/>
    <lineage>
        <taxon>Eukaryota</taxon>
        <taxon>Viridiplantae</taxon>
        <taxon>Streptophyta</taxon>
        <taxon>Embryophyta</taxon>
        <taxon>Tracheophyta</taxon>
        <taxon>Spermatophyta</taxon>
        <taxon>Magnoliopsida</taxon>
        <taxon>Liliopsida</taxon>
        <taxon>Poales</taxon>
        <taxon>Poaceae</taxon>
        <taxon>BOP clade</taxon>
        <taxon>Pooideae</taxon>
        <taxon>Triticodae</taxon>
        <taxon>Triticeae</taxon>
        <taxon>Triticinae</taxon>
        <taxon>Triticum</taxon>
    </lineage>
</organism>
<dbReference type="OrthoDB" id="8062037at2759"/>
<comment type="catalytic activity">
    <reaction evidence="1">
        <text>S-ubiquitinyl-[E2 ubiquitin-conjugating enzyme]-L-cysteine + [acceptor protein]-L-lysine = [E2 ubiquitin-conjugating enzyme]-L-cysteine + N(6)-ubiquitinyl-[acceptor protein]-L-lysine.</text>
        <dbReference type="EC" id="2.3.2.27"/>
    </reaction>
</comment>
<evidence type="ECO:0000313" key="11">
    <source>
        <dbReference type="Proteomes" id="UP000019116"/>
    </source>
</evidence>
<dbReference type="STRING" id="4565.A0A3B6RLI5"/>
<dbReference type="PROSITE" id="PS50089">
    <property type="entry name" value="ZF_RING_2"/>
    <property type="match status" value="1"/>
</dbReference>
<dbReference type="GO" id="GO:0008270">
    <property type="term" value="F:zinc ion binding"/>
    <property type="evidence" value="ECO:0007669"/>
    <property type="project" value="UniProtKB-KW"/>
</dbReference>
<gene>
    <name evidence="10" type="primary">LOC123147904</name>
</gene>
<dbReference type="InterPro" id="IPR001841">
    <property type="entry name" value="Znf_RING"/>
</dbReference>
<dbReference type="Gramene" id="TraesROB_scaffold_088319_01G000200.1">
    <property type="protein sequence ID" value="TraesROB_scaffold_088319_01G000200.1"/>
    <property type="gene ID" value="TraesROB_scaffold_088319_01G000200"/>
</dbReference>
<keyword evidence="5" id="KW-0862">Zinc</keyword>
<evidence type="ECO:0000256" key="5">
    <source>
        <dbReference type="ARBA" id="ARBA00022833"/>
    </source>
</evidence>
<dbReference type="GO" id="GO:0061630">
    <property type="term" value="F:ubiquitin protein ligase activity"/>
    <property type="evidence" value="ECO:0007669"/>
    <property type="project" value="UniProtKB-EC"/>
</dbReference>
<evidence type="ECO:0000259" key="9">
    <source>
        <dbReference type="PROSITE" id="PS50089"/>
    </source>
</evidence>
<sequence length="149" mass="15971">MRFAMSPDSLLLFYAAAAAVTAAFGLFSLYKHLVRQRRHHPSADAPDGDMEERRPLAVTTVASSILPPFMYNRLVRHSGKGDDAGSTECAVCLGAIRVGAMAKLLPACAHVYHVECIDLWLAAHSTCPLCRCTVGGDRSAQDLACLSPA</sequence>
<dbReference type="RefSeq" id="XP_044423159.1">
    <property type="nucleotide sequence ID" value="XM_044567224.1"/>
</dbReference>
<keyword evidence="11" id="KW-1185">Reference proteome</keyword>
<dbReference type="Gramene" id="TraesCS7A03G0848700.1">
    <property type="protein sequence ID" value="TraesCS7A03G0848700.1.CDS1"/>
    <property type="gene ID" value="TraesCS7A03G0848700"/>
</dbReference>
<evidence type="ECO:0000256" key="1">
    <source>
        <dbReference type="ARBA" id="ARBA00000900"/>
    </source>
</evidence>
<dbReference type="Gramene" id="TraesARI7A03G03925240.1">
    <property type="protein sequence ID" value="TraesARI7A03G03925240.1.CDS1"/>
    <property type="gene ID" value="TraesARI7A03G03925240"/>
</dbReference>
<evidence type="ECO:0000256" key="3">
    <source>
        <dbReference type="ARBA" id="ARBA00022723"/>
    </source>
</evidence>
<dbReference type="Gramene" id="TraesJUL7A03G03988500.1">
    <property type="protein sequence ID" value="TraesJUL7A03G03988500.1.CDS1"/>
    <property type="gene ID" value="TraesJUL7A03G03988500"/>
</dbReference>
<evidence type="ECO:0000313" key="10">
    <source>
        <dbReference type="EnsemblPlants" id="TraesCS7A02G346400.1.cds1"/>
    </source>
</evidence>
<evidence type="ECO:0000256" key="6">
    <source>
        <dbReference type="ARBA" id="ARBA00024209"/>
    </source>
</evidence>
<dbReference type="Gramene" id="TraesCS7A02G346400.1">
    <property type="protein sequence ID" value="TraesCS7A02G346400.1.cds1"/>
    <property type="gene ID" value="TraesCS7A02G346400"/>
</dbReference>
<dbReference type="Gramene" id="TraesSTA7A03G03947150.1">
    <property type="protein sequence ID" value="TraesSTA7A03G03947150.1.CDS1"/>
    <property type="gene ID" value="TraesSTA7A03G03947150"/>
</dbReference>
<evidence type="ECO:0000256" key="8">
    <source>
        <dbReference type="SAM" id="Phobius"/>
    </source>
</evidence>
<keyword evidence="8" id="KW-0812">Transmembrane</keyword>
<evidence type="ECO:0000256" key="2">
    <source>
        <dbReference type="ARBA" id="ARBA00012483"/>
    </source>
</evidence>
<dbReference type="EC" id="2.3.2.27" evidence="2"/>
<dbReference type="OMA" id="CEHIFHQ"/>
<keyword evidence="8" id="KW-1133">Transmembrane helix</keyword>
<dbReference type="SMART" id="SM00184">
    <property type="entry name" value="RING"/>
    <property type="match status" value="1"/>
</dbReference>
<keyword evidence="3" id="KW-0479">Metal-binding</keyword>
<dbReference type="Gramene" id="TraesCLE_scaffold_037731_01G000800.1">
    <property type="protein sequence ID" value="TraesCLE_scaffold_037731_01G000800.1"/>
    <property type="gene ID" value="TraesCLE_scaffold_037731_01G000800"/>
</dbReference>
<dbReference type="InterPro" id="IPR013083">
    <property type="entry name" value="Znf_RING/FYVE/PHD"/>
</dbReference>
<dbReference type="Gramene" id="TraesKAR7A01G0326870.1">
    <property type="protein sequence ID" value="cds.TraesKAR7A01G0326870.1"/>
    <property type="gene ID" value="TraesKAR7A01G0326870"/>
</dbReference>
<dbReference type="PANTHER" id="PTHR14155:SF522">
    <property type="entry name" value="OS06G0537600 PROTEIN"/>
    <property type="match status" value="1"/>
</dbReference>
<dbReference type="Gene3D" id="3.30.40.10">
    <property type="entry name" value="Zinc/RING finger domain, C3HC4 (zinc finger)"/>
    <property type="match status" value="1"/>
</dbReference>
<dbReference type="EnsemblPlants" id="TraesCS7A02G346400.1">
    <property type="protein sequence ID" value="TraesCS7A02G346400.1.cds1"/>
    <property type="gene ID" value="TraesCS7A02G346400"/>
</dbReference>
<dbReference type="SMR" id="A0A3B6RLI5"/>
<dbReference type="FunFam" id="3.30.40.10:FF:000984">
    <property type="entry name" value="Putative RING zinc finger domain superfamily protein"/>
    <property type="match status" value="1"/>
</dbReference>
<dbReference type="Gramene" id="TraesSYM7A03G03905380.1">
    <property type="protein sequence ID" value="TraesSYM7A03G03905380.1.CDS1"/>
    <property type="gene ID" value="TraesSYM7A03G03905380"/>
</dbReference>
<dbReference type="Gramene" id="TraesWEE_scaffold_101006_01G000200.1">
    <property type="protein sequence ID" value="TraesWEE_scaffold_101006_01G000200.1"/>
    <property type="gene ID" value="TraesWEE_scaffold_101006_01G000200"/>
</dbReference>
<feature type="domain" description="RING-type" evidence="9">
    <location>
        <begin position="89"/>
        <end position="131"/>
    </location>
</feature>
<accession>A0A3B6RLI5</accession>
<reference evidence="10" key="2">
    <citation type="submission" date="2018-10" db="UniProtKB">
        <authorList>
            <consortium name="EnsemblPlants"/>
        </authorList>
    </citation>
    <scope>IDENTIFICATION</scope>
</reference>